<dbReference type="NCBIfam" id="TIGR00756">
    <property type="entry name" value="PPR"/>
    <property type="match status" value="3"/>
</dbReference>
<dbReference type="OrthoDB" id="185373at2759"/>
<dbReference type="Proteomes" id="UP001153555">
    <property type="component" value="Unassembled WGS sequence"/>
</dbReference>
<dbReference type="GO" id="GO:0003723">
    <property type="term" value="F:RNA binding"/>
    <property type="evidence" value="ECO:0007669"/>
    <property type="project" value="InterPro"/>
</dbReference>
<accession>A0A9N7N3S0</accession>
<dbReference type="GO" id="GO:0009451">
    <property type="term" value="P:RNA modification"/>
    <property type="evidence" value="ECO:0007669"/>
    <property type="project" value="InterPro"/>
</dbReference>
<dbReference type="InterPro" id="IPR002885">
    <property type="entry name" value="PPR_rpt"/>
</dbReference>
<dbReference type="EMBL" id="CACSLK010020742">
    <property type="protein sequence ID" value="CAA0821464.1"/>
    <property type="molecule type" value="Genomic_DNA"/>
</dbReference>
<dbReference type="FunFam" id="1.25.40.10:FF:000196">
    <property type="entry name" value="Pentatricopeptide repeat-containing protein At4g14850"/>
    <property type="match status" value="1"/>
</dbReference>
<feature type="repeat" description="PPR" evidence="2">
    <location>
        <begin position="271"/>
        <end position="305"/>
    </location>
</feature>
<protein>
    <submittedName>
        <fullName evidence="3">Pentatricopeptide repeat-containing protein</fullName>
    </submittedName>
</protein>
<proteinExistence type="predicted"/>
<keyword evidence="1" id="KW-0677">Repeat</keyword>
<evidence type="ECO:0000256" key="2">
    <source>
        <dbReference type="PROSITE-ProRule" id="PRU00708"/>
    </source>
</evidence>
<evidence type="ECO:0000313" key="4">
    <source>
        <dbReference type="Proteomes" id="UP001153555"/>
    </source>
</evidence>
<dbReference type="Pfam" id="PF20431">
    <property type="entry name" value="E_motif"/>
    <property type="match status" value="1"/>
</dbReference>
<evidence type="ECO:0000313" key="3">
    <source>
        <dbReference type="EMBL" id="CAA0821464.1"/>
    </source>
</evidence>
<dbReference type="FunFam" id="1.25.40.10:FF:001093">
    <property type="entry name" value="Pentatricopeptide repeat-containing protein At2g34400"/>
    <property type="match status" value="1"/>
</dbReference>
<dbReference type="InterPro" id="IPR011990">
    <property type="entry name" value="TPR-like_helical_dom_sf"/>
</dbReference>
<dbReference type="PANTHER" id="PTHR47926">
    <property type="entry name" value="PENTATRICOPEPTIDE REPEAT-CONTAINING PROTEIN"/>
    <property type="match status" value="1"/>
</dbReference>
<dbReference type="Gene3D" id="1.25.40.10">
    <property type="entry name" value="Tetratricopeptide repeat domain"/>
    <property type="match status" value="5"/>
</dbReference>
<feature type="repeat" description="PPR" evidence="2">
    <location>
        <begin position="170"/>
        <end position="204"/>
    </location>
</feature>
<dbReference type="AlphaFoldDB" id="A0A9N7N3S0"/>
<evidence type="ECO:0000256" key="1">
    <source>
        <dbReference type="ARBA" id="ARBA00022737"/>
    </source>
</evidence>
<dbReference type="InterPro" id="IPR046848">
    <property type="entry name" value="E_motif"/>
</dbReference>
<dbReference type="InterPro" id="IPR046960">
    <property type="entry name" value="PPR_At4g14850-like_plant"/>
</dbReference>
<gene>
    <name evidence="3" type="ORF">SHERM_19466</name>
</gene>
<dbReference type="PANTHER" id="PTHR47926:SF452">
    <property type="entry name" value="PENTATRICOPEPTIDE REPEAT-CONTAINING PROTEIN"/>
    <property type="match status" value="1"/>
</dbReference>
<dbReference type="SUPFAM" id="SSF48452">
    <property type="entry name" value="TPR-like"/>
    <property type="match status" value="1"/>
</dbReference>
<sequence>MAPEKFSSFLHKCTKTKAFRLGLSLHAAIIKTGKQSDIFMANHVLNFYAKSGPIECAFKMFDEMPHRNLVTWSAMISGYDQSNKPNSALILFGRMQKQFKPNEFVFASALSSCSSLKDLGLGQQIHAQVLKTSYISVDFVLNSLILMQMKCGMFSDALSVLTVSKPDSLSLVSYNIAITGLVENNQHAKGIEIFVVMRRQGLVPDAFTFGGLFGDGRPVFDFSVVTQLHCQMAKLGLDRCAFSGNILIKLYSKFNLLKESENAFRSIEKWDAISWNTAITAFCQFDEYSKALDVFKEMVMQNSVSPDDFTFASVLSASAGLASLRHGKEIHARLIRTGPDWDIVVQNGLINMYAKSGSLSSAHTIFERMGARNLVSWNTIIFAYANHGLAENAIELFQKMTKIRLPDSITFIGLLTACNHSGLVDVGRSVFDTMCKVYAINPTVEHLCCLVDLLGRAGRVSEARKYMHKYCKSDDAVVLGSLLSACRLHGGLTDGEHIAERLLELGPVTTSPYVLLSNLYASSEKWDCVFGARKMLRFSGLKKEAAYSVSVIEVKGSVEKFTAGDFFAFENG</sequence>
<dbReference type="Pfam" id="PF13041">
    <property type="entry name" value="PPR_2"/>
    <property type="match status" value="3"/>
</dbReference>
<dbReference type="PROSITE" id="PS51375">
    <property type="entry name" value="PPR"/>
    <property type="match status" value="4"/>
</dbReference>
<organism evidence="3 4">
    <name type="scientific">Striga hermonthica</name>
    <name type="common">Purple witchweed</name>
    <name type="synonym">Buchnera hermonthica</name>
    <dbReference type="NCBI Taxonomy" id="68872"/>
    <lineage>
        <taxon>Eukaryota</taxon>
        <taxon>Viridiplantae</taxon>
        <taxon>Streptophyta</taxon>
        <taxon>Embryophyta</taxon>
        <taxon>Tracheophyta</taxon>
        <taxon>Spermatophyta</taxon>
        <taxon>Magnoliopsida</taxon>
        <taxon>eudicotyledons</taxon>
        <taxon>Gunneridae</taxon>
        <taxon>Pentapetalae</taxon>
        <taxon>asterids</taxon>
        <taxon>lamiids</taxon>
        <taxon>Lamiales</taxon>
        <taxon>Orobanchaceae</taxon>
        <taxon>Buchnereae</taxon>
        <taxon>Striga</taxon>
    </lineage>
</organism>
<keyword evidence="4" id="KW-1185">Reference proteome</keyword>
<dbReference type="FunFam" id="1.25.40.10:FF:000351">
    <property type="entry name" value="Pentatricopeptide repeat-containing protein"/>
    <property type="match status" value="1"/>
</dbReference>
<name>A0A9N7N3S0_STRHE</name>
<dbReference type="Pfam" id="PF01535">
    <property type="entry name" value="PPR"/>
    <property type="match status" value="2"/>
</dbReference>
<comment type="caution">
    <text evidence="3">The sequence shown here is derived from an EMBL/GenBank/DDBJ whole genome shotgun (WGS) entry which is preliminary data.</text>
</comment>
<reference evidence="3" key="1">
    <citation type="submission" date="2019-12" db="EMBL/GenBank/DDBJ databases">
        <authorList>
            <person name="Scholes J."/>
        </authorList>
    </citation>
    <scope>NUCLEOTIDE SEQUENCE</scope>
</reference>
<feature type="repeat" description="PPR" evidence="2">
    <location>
        <begin position="68"/>
        <end position="98"/>
    </location>
</feature>
<feature type="repeat" description="PPR" evidence="2">
    <location>
        <begin position="373"/>
        <end position="407"/>
    </location>
</feature>